<evidence type="ECO:0000256" key="8">
    <source>
        <dbReference type="SAM" id="Phobius"/>
    </source>
</evidence>
<evidence type="ECO:0000256" key="4">
    <source>
        <dbReference type="ARBA" id="ARBA00022989"/>
    </source>
</evidence>
<dbReference type="PROSITE" id="PS50192">
    <property type="entry name" value="T_SNARE"/>
    <property type="match status" value="1"/>
</dbReference>
<evidence type="ECO:0000313" key="11">
    <source>
        <dbReference type="Proteomes" id="UP001140172"/>
    </source>
</evidence>
<comment type="caution">
    <text evidence="10">The sequence shown here is derived from an EMBL/GenBank/DDBJ whole genome shotgun (WGS) entry which is preliminary data.</text>
</comment>
<evidence type="ECO:0000256" key="7">
    <source>
        <dbReference type="SAM" id="MobiDB-lite"/>
    </source>
</evidence>
<dbReference type="AlphaFoldDB" id="A0A9W8HJL1"/>
<feature type="region of interest" description="Disordered" evidence="7">
    <location>
        <begin position="172"/>
        <end position="191"/>
    </location>
</feature>
<keyword evidence="4 8" id="KW-1133">Transmembrane helix</keyword>
<reference evidence="10" key="1">
    <citation type="submission" date="2022-07" db="EMBL/GenBank/DDBJ databases">
        <title>Phylogenomic reconstructions and comparative analyses of Kickxellomycotina fungi.</title>
        <authorList>
            <person name="Reynolds N.K."/>
            <person name="Stajich J.E."/>
            <person name="Barry K."/>
            <person name="Grigoriev I.V."/>
            <person name="Crous P."/>
            <person name="Smith M.E."/>
        </authorList>
    </citation>
    <scope>NUCLEOTIDE SEQUENCE</scope>
    <source>
        <strain evidence="10">BCRC 34489</strain>
    </source>
</reference>
<dbReference type="InterPro" id="IPR006011">
    <property type="entry name" value="Syntaxin_N"/>
</dbReference>
<dbReference type="InterPro" id="IPR000727">
    <property type="entry name" value="T_SNARE_dom"/>
</dbReference>
<keyword evidence="5 8" id="KW-0472">Membrane</keyword>
<comment type="subcellular location">
    <subcellularLocation>
        <location evidence="1">Membrane</location>
        <topology evidence="1">Single-pass type IV membrane protein</topology>
    </subcellularLocation>
</comment>
<dbReference type="EMBL" id="JANBUM010000086">
    <property type="protein sequence ID" value="KAJ2785494.1"/>
    <property type="molecule type" value="Genomic_DNA"/>
</dbReference>
<dbReference type="InterPro" id="IPR010989">
    <property type="entry name" value="SNARE"/>
</dbReference>
<dbReference type="GO" id="GO:0048278">
    <property type="term" value="P:vesicle docking"/>
    <property type="evidence" value="ECO:0007669"/>
    <property type="project" value="TreeGrafter"/>
</dbReference>
<keyword evidence="6" id="KW-0175">Coiled coil</keyword>
<evidence type="ECO:0000256" key="5">
    <source>
        <dbReference type="ARBA" id="ARBA00023136"/>
    </source>
</evidence>
<dbReference type="Pfam" id="PF05739">
    <property type="entry name" value="SNARE"/>
    <property type="match status" value="1"/>
</dbReference>
<dbReference type="OrthoDB" id="10255013at2759"/>
<dbReference type="Proteomes" id="UP001140172">
    <property type="component" value="Unassembled WGS sequence"/>
</dbReference>
<feature type="coiled-coil region" evidence="6">
    <location>
        <begin position="139"/>
        <end position="166"/>
    </location>
</feature>
<dbReference type="PANTHER" id="PTHR19957">
    <property type="entry name" value="SYNTAXIN"/>
    <property type="match status" value="1"/>
</dbReference>
<dbReference type="GO" id="GO:0000149">
    <property type="term" value="F:SNARE binding"/>
    <property type="evidence" value="ECO:0007669"/>
    <property type="project" value="TreeGrafter"/>
</dbReference>
<evidence type="ECO:0000259" key="9">
    <source>
        <dbReference type="PROSITE" id="PS50192"/>
    </source>
</evidence>
<proteinExistence type="inferred from homology"/>
<dbReference type="GO" id="GO:0006906">
    <property type="term" value="P:vesicle fusion"/>
    <property type="evidence" value="ECO:0007669"/>
    <property type="project" value="TreeGrafter"/>
</dbReference>
<comment type="similarity">
    <text evidence="2">Belongs to the syntaxin family.</text>
</comment>
<dbReference type="SUPFAM" id="SSF47661">
    <property type="entry name" value="t-snare proteins"/>
    <property type="match status" value="1"/>
</dbReference>
<feature type="domain" description="T-SNARE coiled-coil homology" evidence="9">
    <location>
        <begin position="267"/>
        <end position="329"/>
    </location>
</feature>
<evidence type="ECO:0000256" key="1">
    <source>
        <dbReference type="ARBA" id="ARBA00004211"/>
    </source>
</evidence>
<dbReference type="PANTHER" id="PTHR19957:SF307">
    <property type="entry name" value="PROTEIN SSO1-RELATED"/>
    <property type="match status" value="1"/>
</dbReference>
<dbReference type="GO" id="GO:0006886">
    <property type="term" value="P:intracellular protein transport"/>
    <property type="evidence" value="ECO:0007669"/>
    <property type="project" value="TreeGrafter"/>
</dbReference>
<dbReference type="GO" id="GO:0005886">
    <property type="term" value="C:plasma membrane"/>
    <property type="evidence" value="ECO:0007669"/>
    <property type="project" value="TreeGrafter"/>
</dbReference>
<feature type="compositionally biased region" description="Polar residues" evidence="7">
    <location>
        <begin position="177"/>
        <end position="188"/>
    </location>
</feature>
<dbReference type="GO" id="GO:0005484">
    <property type="term" value="F:SNAP receptor activity"/>
    <property type="evidence" value="ECO:0007669"/>
    <property type="project" value="TreeGrafter"/>
</dbReference>
<accession>A0A9W8HJL1</accession>
<evidence type="ECO:0000256" key="6">
    <source>
        <dbReference type="SAM" id="Coils"/>
    </source>
</evidence>
<name>A0A9W8HJL1_9FUNG</name>
<keyword evidence="11" id="KW-1185">Reference proteome</keyword>
<feature type="region of interest" description="Disordered" evidence="7">
    <location>
        <begin position="1"/>
        <end position="92"/>
    </location>
</feature>
<dbReference type="InterPro" id="IPR045242">
    <property type="entry name" value="Syntaxin"/>
</dbReference>
<dbReference type="Pfam" id="PF00804">
    <property type="entry name" value="Syntaxin"/>
    <property type="match status" value="1"/>
</dbReference>
<dbReference type="Gene3D" id="1.20.5.110">
    <property type="match status" value="1"/>
</dbReference>
<sequence>MARDRLNALEDDGWDSNRQWPQDTSSHHVDIPMSQLNSSRHHGRSDRNAGNSTRGGGSHDYHGGHRGDYRQEQSRAHNPGHDRDYEKNYSSGVDDSADDEFFNLVDGITSQMADLDIIVKDIGSMHSNMLSLVGGGTQYSEASSRLERAERKAKKMVVEIKRSLKQLDEVIQRSQHDPSVSGSQTVARTSRKEALTRRFADQISRYRQMEHESSKRQRARLERQYKIVRPDATDEEARQAAESDHAAQIFSQAVVGSSRTQEARRVLQDVQLRQEQIQNIEKSIIQLAEMFNEVSAMVNQQQQQIDDIEAAVEQTHTHIEEGYKETQKAVVQVKKSRKKKWWLLALVFVLLVAIALVLYFKLRK</sequence>
<protein>
    <recommendedName>
        <fullName evidence="9">t-SNARE coiled-coil homology domain-containing protein</fullName>
    </recommendedName>
</protein>
<feature type="transmembrane region" description="Helical" evidence="8">
    <location>
        <begin position="341"/>
        <end position="360"/>
    </location>
</feature>
<organism evidence="10 11">
    <name type="scientific">Coemansia interrupta</name>
    <dbReference type="NCBI Taxonomy" id="1126814"/>
    <lineage>
        <taxon>Eukaryota</taxon>
        <taxon>Fungi</taxon>
        <taxon>Fungi incertae sedis</taxon>
        <taxon>Zoopagomycota</taxon>
        <taxon>Kickxellomycotina</taxon>
        <taxon>Kickxellomycetes</taxon>
        <taxon>Kickxellales</taxon>
        <taxon>Kickxellaceae</taxon>
        <taxon>Coemansia</taxon>
    </lineage>
</organism>
<evidence type="ECO:0000313" key="10">
    <source>
        <dbReference type="EMBL" id="KAJ2785494.1"/>
    </source>
</evidence>
<dbReference type="GO" id="GO:0006887">
    <property type="term" value="P:exocytosis"/>
    <property type="evidence" value="ECO:0007669"/>
    <property type="project" value="TreeGrafter"/>
</dbReference>
<gene>
    <name evidence="10" type="ORF">GGI15_001888</name>
</gene>
<evidence type="ECO:0000256" key="2">
    <source>
        <dbReference type="ARBA" id="ARBA00009063"/>
    </source>
</evidence>
<feature type="compositionally biased region" description="Basic and acidic residues" evidence="7">
    <location>
        <begin position="57"/>
        <end position="87"/>
    </location>
</feature>
<dbReference type="GO" id="GO:0012505">
    <property type="term" value="C:endomembrane system"/>
    <property type="evidence" value="ECO:0007669"/>
    <property type="project" value="TreeGrafter"/>
</dbReference>
<evidence type="ECO:0000256" key="3">
    <source>
        <dbReference type="ARBA" id="ARBA00022692"/>
    </source>
</evidence>
<dbReference type="SMART" id="SM00397">
    <property type="entry name" value="t_SNARE"/>
    <property type="match status" value="1"/>
</dbReference>
<dbReference type="Gene3D" id="1.20.58.70">
    <property type="match status" value="1"/>
</dbReference>
<keyword evidence="3 8" id="KW-0812">Transmembrane</keyword>
<dbReference type="GO" id="GO:0031201">
    <property type="term" value="C:SNARE complex"/>
    <property type="evidence" value="ECO:0007669"/>
    <property type="project" value="TreeGrafter"/>
</dbReference>